<evidence type="ECO:0000256" key="1">
    <source>
        <dbReference type="SAM" id="Phobius"/>
    </source>
</evidence>
<reference evidence="2" key="1">
    <citation type="journal article" date="2014" name="Int. J. Syst. Evol. Microbiol.">
        <title>Complete genome of a new Firmicutes species belonging to the dominant human colonic microbiota ('Ruminococcus bicirculans') reveals two chromosomes and a selective capacity to utilize plant glucans.</title>
        <authorList>
            <consortium name="NISC Comparative Sequencing Program"/>
            <person name="Wegmann U."/>
            <person name="Louis P."/>
            <person name="Goesmann A."/>
            <person name="Henrissat B."/>
            <person name="Duncan S.H."/>
            <person name="Flint H.J."/>
        </authorList>
    </citation>
    <scope>NUCLEOTIDE SEQUENCE</scope>
    <source>
        <strain evidence="2">NBRC 103408</strain>
    </source>
</reference>
<name>A0ABQ5TZM8_9PROT</name>
<dbReference type="InterPro" id="IPR004513">
    <property type="entry name" value="FtsX"/>
</dbReference>
<feature type="transmembrane region" description="Helical" evidence="1">
    <location>
        <begin position="264"/>
        <end position="286"/>
    </location>
</feature>
<dbReference type="EMBL" id="BSNF01000001">
    <property type="protein sequence ID" value="GLQ05317.1"/>
    <property type="molecule type" value="Genomic_DNA"/>
</dbReference>
<feature type="transmembrane region" description="Helical" evidence="1">
    <location>
        <begin position="223"/>
        <end position="244"/>
    </location>
</feature>
<feature type="transmembrane region" description="Helical" evidence="1">
    <location>
        <begin position="20"/>
        <end position="42"/>
    </location>
</feature>
<accession>A0ABQ5TZM8</accession>
<dbReference type="Proteomes" id="UP001161409">
    <property type="component" value="Unassembled WGS sequence"/>
</dbReference>
<feature type="transmembrane region" description="Helical" evidence="1">
    <location>
        <begin position="167"/>
        <end position="188"/>
    </location>
</feature>
<evidence type="ECO:0000313" key="2">
    <source>
        <dbReference type="EMBL" id="GLQ05317.1"/>
    </source>
</evidence>
<reference evidence="2" key="2">
    <citation type="submission" date="2023-01" db="EMBL/GenBank/DDBJ databases">
        <title>Draft genome sequence of Sneathiella chinensis strain NBRC 103408.</title>
        <authorList>
            <person name="Sun Q."/>
            <person name="Mori K."/>
        </authorList>
    </citation>
    <scope>NUCLEOTIDE SEQUENCE</scope>
    <source>
        <strain evidence="2">NBRC 103408</strain>
    </source>
</reference>
<dbReference type="PANTHER" id="PTHR47755:SF1">
    <property type="entry name" value="CELL DIVISION PROTEIN FTSX"/>
    <property type="match status" value="1"/>
</dbReference>
<evidence type="ECO:0000313" key="3">
    <source>
        <dbReference type="Proteomes" id="UP001161409"/>
    </source>
</evidence>
<keyword evidence="3" id="KW-1185">Reference proteome</keyword>
<keyword evidence="2" id="KW-0131">Cell cycle</keyword>
<dbReference type="PANTHER" id="PTHR47755">
    <property type="entry name" value="CELL DIVISION PROTEIN FTSX"/>
    <property type="match status" value="1"/>
</dbReference>
<protein>
    <submittedName>
        <fullName evidence="2">Cell division protein</fullName>
    </submittedName>
</protein>
<keyword evidence="2" id="KW-0132">Cell division</keyword>
<organism evidence="2 3">
    <name type="scientific">Sneathiella chinensis</name>
    <dbReference type="NCBI Taxonomy" id="349750"/>
    <lineage>
        <taxon>Bacteria</taxon>
        <taxon>Pseudomonadati</taxon>
        <taxon>Pseudomonadota</taxon>
        <taxon>Alphaproteobacteria</taxon>
        <taxon>Sneathiellales</taxon>
        <taxon>Sneathiellaceae</taxon>
        <taxon>Sneathiella</taxon>
    </lineage>
</organism>
<sequence length="294" mass="32228">MNLFGKTSELQLEKDASSRYLPVVISSMIFLAALALAGLFSISAAVENWSSEISGNLTVEIQHVGGDAQDRKVEEVVSFLKRTPGVETVRPISVEEAASLLEPFLGRADIIRELPLPRLVEVTISENSPVDLNAMATTLNKAIPEARLNTHRPWLDKMIVLARSVQFLAAAIMLLISIVTVIIVIFAARTGLVMHRDVIEVLHLIGARDTYIARQFQTYFARLSFLGSLPGLAFAIIVMVLLSLLAGRLDATLLSAPTMVLEGWIALAMLPVIVALLTLFTVRWIVLSSLKRMM</sequence>
<keyword evidence="1" id="KW-0472">Membrane</keyword>
<keyword evidence="1" id="KW-0812">Transmembrane</keyword>
<gene>
    <name evidence="2" type="ORF">GCM10007924_05380</name>
</gene>
<comment type="caution">
    <text evidence="2">The sequence shown here is derived from an EMBL/GenBank/DDBJ whole genome shotgun (WGS) entry which is preliminary data.</text>
</comment>
<dbReference type="GO" id="GO:0051301">
    <property type="term" value="P:cell division"/>
    <property type="evidence" value="ECO:0007669"/>
    <property type="project" value="UniProtKB-KW"/>
</dbReference>
<keyword evidence="1" id="KW-1133">Transmembrane helix</keyword>
<dbReference type="RefSeq" id="WP_169559325.1">
    <property type="nucleotide sequence ID" value="NZ_BSNF01000001.1"/>
</dbReference>
<proteinExistence type="predicted"/>